<comment type="caution">
    <text evidence="1">The sequence shown here is derived from an EMBL/GenBank/DDBJ whole genome shotgun (WGS) entry which is preliminary data.</text>
</comment>
<organism evidence="1 2">
    <name type="scientific">Hypsibius exemplaris</name>
    <name type="common">Freshwater tardigrade</name>
    <dbReference type="NCBI Taxonomy" id="2072580"/>
    <lineage>
        <taxon>Eukaryota</taxon>
        <taxon>Metazoa</taxon>
        <taxon>Ecdysozoa</taxon>
        <taxon>Tardigrada</taxon>
        <taxon>Eutardigrada</taxon>
        <taxon>Parachela</taxon>
        <taxon>Hypsibioidea</taxon>
        <taxon>Hypsibiidae</taxon>
        <taxon>Hypsibius</taxon>
    </lineage>
</organism>
<dbReference type="EMBL" id="MTYJ01000378">
    <property type="protein sequence ID" value="OWA54180.1"/>
    <property type="molecule type" value="Genomic_DNA"/>
</dbReference>
<dbReference type="Proteomes" id="UP000192578">
    <property type="component" value="Unassembled WGS sequence"/>
</dbReference>
<dbReference type="AlphaFoldDB" id="A0A9X6NH70"/>
<evidence type="ECO:0000313" key="2">
    <source>
        <dbReference type="Proteomes" id="UP000192578"/>
    </source>
</evidence>
<keyword evidence="2" id="KW-1185">Reference proteome</keyword>
<gene>
    <name evidence="1" type="ORF">BV898_18595</name>
</gene>
<reference evidence="2" key="1">
    <citation type="submission" date="2017-01" db="EMBL/GenBank/DDBJ databases">
        <title>Comparative genomics of anhydrobiosis in the tardigrade Hypsibius dujardini.</title>
        <authorList>
            <person name="Yoshida Y."/>
            <person name="Koutsovoulos G."/>
            <person name="Laetsch D."/>
            <person name="Stevens L."/>
            <person name="Kumar S."/>
            <person name="Horikawa D."/>
            <person name="Ishino K."/>
            <person name="Komine S."/>
            <person name="Tomita M."/>
            <person name="Blaxter M."/>
            <person name="Arakawa K."/>
        </authorList>
    </citation>
    <scope>NUCLEOTIDE SEQUENCE [LARGE SCALE GENOMIC DNA]</scope>
    <source>
        <strain evidence="2">Z151</strain>
    </source>
</reference>
<name>A0A9X6NH70_HYPEX</name>
<sequence>MLYVCQALKPGNRVKFVDYAEKAFHSMGVSLKHLLKYSDTGDVNIFREGYLYSIHMDDLLAAAVMAGLDNSGVGRFLAALELLKRVIDGRNKQMVKAQFLNNK</sequence>
<evidence type="ECO:0000313" key="1">
    <source>
        <dbReference type="EMBL" id="OWA54180.1"/>
    </source>
</evidence>
<protein>
    <submittedName>
        <fullName evidence="1">Uncharacterized protein</fullName>
    </submittedName>
</protein>
<proteinExistence type="predicted"/>
<accession>A0A9X6NH70</accession>